<evidence type="ECO:0000313" key="2">
    <source>
        <dbReference type="Proteomes" id="UP000251314"/>
    </source>
</evidence>
<sequence length="171" mass="18469">MNRRSGCRLAKTATRILGKTPAMVRDLNRGRQSIRYTTLTCAAARQSGMLSTSSRCGLRVVLGGMVSTPEVNNIVQCDVDLEEHNQPAVKSLVERREHVDLAATGVTFDCLGSTDEILALLLEIRIYSRMIPGGNVQCVKLHIETVAATYTCGDGGNDGGSDFRAHRCGSD</sequence>
<keyword evidence="2" id="KW-1185">Reference proteome</keyword>
<reference evidence="1 2" key="1">
    <citation type="submission" date="2018-01" db="EMBL/GenBank/DDBJ databases">
        <title>Draft genome of the strawberry crown rot pathogen Phytophthora cactorum.</title>
        <authorList>
            <person name="Armitage A.D."/>
            <person name="Lysoe E."/>
            <person name="Nellist C.F."/>
            <person name="Harrison R.J."/>
            <person name="Brurberg M.B."/>
        </authorList>
    </citation>
    <scope>NUCLEOTIDE SEQUENCE [LARGE SCALE GENOMIC DNA]</scope>
    <source>
        <strain evidence="1 2">10300</strain>
    </source>
</reference>
<dbReference type="InterPro" id="IPR023214">
    <property type="entry name" value="HAD_sf"/>
</dbReference>
<dbReference type="Gene3D" id="3.40.50.1000">
    <property type="entry name" value="HAD superfamily/HAD-like"/>
    <property type="match status" value="1"/>
</dbReference>
<name>A0A329RR89_9STRA</name>
<accession>A0A329RR89</accession>
<dbReference type="OrthoDB" id="115914at2759"/>
<proteinExistence type="predicted"/>
<evidence type="ECO:0000313" key="1">
    <source>
        <dbReference type="EMBL" id="RAW26719.1"/>
    </source>
</evidence>
<dbReference type="EMBL" id="MJFZ01000623">
    <property type="protein sequence ID" value="RAW26719.1"/>
    <property type="molecule type" value="Genomic_DNA"/>
</dbReference>
<comment type="caution">
    <text evidence="1">The sequence shown here is derived from an EMBL/GenBank/DDBJ whole genome shotgun (WGS) entry which is preliminary data.</text>
</comment>
<dbReference type="AlphaFoldDB" id="A0A329RR89"/>
<gene>
    <name evidence="1" type="ORF">PC110_g16878</name>
</gene>
<protein>
    <submittedName>
        <fullName evidence="1">Uncharacterized protein</fullName>
    </submittedName>
</protein>
<dbReference type="Proteomes" id="UP000251314">
    <property type="component" value="Unassembled WGS sequence"/>
</dbReference>
<dbReference type="STRING" id="29920.A0A329RR89"/>
<dbReference type="VEuPathDB" id="FungiDB:PC110_g16878"/>
<organism evidence="1 2">
    <name type="scientific">Phytophthora cactorum</name>
    <dbReference type="NCBI Taxonomy" id="29920"/>
    <lineage>
        <taxon>Eukaryota</taxon>
        <taxon>Sar</taxon>
        <taxon>Stramenopiles</taxon>
        <taxon>Oomycota</taxon>
        <taxon>Peronosporomycetes</taxon>
        <taxon>Peronosporales</taxon>
        <taxon>Peronosporaceae</taxon>
        <taxon>Phytophthora</taxon>
    </lineage>
</organism>